<accession>A0ABY0C2J1</accession>
<dbReference type="InterPro" id="IPR004610">
    <property type="entry name" value="RecJ"/>
</dbReference>
<dbReference type="Gene3D" id="3.90.1640.30">
    <property type="match status" value="1"/>
</dbReference>
<proteinExistence type="inferred from homology"/>
<evidence type="ECO:0000313" key="10">
    <source>
        <dbReference type="Proteomes" id="UP000287410"/>
    </source>
</evidence>
<dbReference type="InterPro" id="IPR051673">
    <property type="entry name" value="SSDNA_exonuclease_RecJ"/>
</dbReference>
<name>A0ABY0C2J1_9GAMM</name>
<dbReference type="GO" id="GO:0004527">
    <property type="term" value="F:exonuclease activity"/>
    <property type="evidence" value="ECO:0007669"/>
    <property type="project" value="UniProtKB-KW"/>
</dbReference>
<comment type="caution">
    <text evidence="9">The sequence shown here is derived from an EMBL/GenBank/DDBJ whole genome shotgun (WGS) entry which is preliminary data.</text>
</comment>
<evidence type="ECO:0000259" key="6">
    <source>
        <dbReference type="Pfam" id="PF01368"/>
    </source>
</evidence>
<keyword evidence="10" id="KW-1185">Reference proteome</keyword>
<dbReference type="InterPro" id="IPR038763">
    <property type="entry name" value="DHH_sf"/>
</dbReference>
<evidence type="ECO:0000259" key="7">
    <source>
        <dbReference type="Pfam" id="PF02272"/>
    </source>
</evidence>
<dbReference type="Pfam" id="PF01368">
    <property type="entry name" value="DHH"/>
    <property type="match status" value="1"/>
</dbReference>
<dbReference type="InterPro" id="IPR041122">
    <property type="entry name" value="RecJ_OB"/>
</dbReference>
<feature type="domain" description="RecJ OB" evidence="8">
    <location>
        <begin position="464"/>
        <end position="573"/>
    </location>
</feature>
<dbReference type="InterPro" id="IPR003156">
    <property type="entry name" value="DHHA1_dom"/>
</dbReference>
<organism evidence="9 10">
    <name type="scientific">Aliidiomarina sedimenti</name>
    <dbReference type="NCBI Taxonomy" id="1933879"/>
    <lineage>
        <taxon>Bacteria</taxon>
        <taxon>Pseudomonadati</taxon>
        <taxon>Pseudomonadota</taxon>
        <taxon>Gammaproteobacteria</taxon>
        <taxon>Alteromonadales</taxon>
        <taxon>Idiomarinaceae</taxon>
        <taxon>Aliidiomarina</taxon>
    </lineage>
</organism>
<evidence type="ECO:0000313" key="9">
    <source>
        <dbReference type="EMBL" id="RUO32021.1"/>
    </source>
</evidence>
<dbReference type="NCBIfam" id="TIGR00644">
    <property type="entry name" value="recJ"/>
    <property type="match status" value="1"/>
</dbReference>
<dbReference type="PANTHER" id="PTHR30255">
    <property type="entry name" value="SINGLE-STRANDED-DNA-SPECIFIC EXONUCLEASE RECJ"/>
    <property type="match status" value="1"/>
</dbReference>
<evidence type="ECO:0000256" key="3">
    <source>
        <dbReference type="ARBA" id="ARBA00022722"/>
    </source>
</evidence>
<keyword evidence="4" id="KW-0378">Hydrolase</keyword>
<dbReference type="EMBL" id="PIPN01000001">
    <property type="protein sequence ID" value="RUO32021.1"/>
    <property type="molecule type" value="Genomic_DNA"/>
</dbReference>
<dbReference type="RefSeq" id="WP_126788223.1">
    <property type="nucleotide sequence ID" value="NZ_PIPN01000001.1"/>
</dbReference>
<protein>
    <recommendedName>
        <fullName evidence="2">Single-stranded-DNA-specific exonuclease RecJ</fullName>
    </recommendedName>
</protein>
<evidence type="ECO:0000256" key="2">
    <source>
        <dbReference type="ARBA" id="ARBA00019841"/>
    </source>
</evidence>
<evidence type="ECO:0000259" key="8">
    <source>
        <dbReference type="Pfam" id="PF17768"/>
    </source>
</evidence>
<reference evidence="9 10" key="1">
    <citation type="journal article" date="2018" name="Front. Microbiol.">
        <title>Genome-Based Analysis Reveals the Taxonomy and Diversity of the Family Idiomarinaceae.</title>
        <authorList>
            <person name="Liu Y."/>
            <person name="Lai Q."/>
            <person name="Shao Z."/>
        </authorList>
    </citation>
    <scope>NUCLEOTIDE SEQUENCE [LARGE SCALE GENOMIC DNA]</scope>
    <source>
        <strain evidence="9 10">GBSy1</strain>
    </source>
</reference>
<evidence type="ECO:0000256" key="4">
    <source>
        <dbReference type="ARBA" id="ARBA00022801"/>
    </source>
</evidence>
<feature type="domain" description="DDH" evidence="6">
    <location>
        <begin position="73"/>
        <end position="228"/>
    </location>
</feature>
<dbReference type="SUPFAM" id="SSF64182">
    <property type="entry name" value="DHH phosphoesterases"/>
    <property type="match status" value="1"/>
</dbReference>
<feature type="domain" description="DHHA1" evidence="7">
    <location>
        <begin position="355"/>
        <end position="449"/>
    </location>
</feature>
<dbReference type="PANTHER" id="PTHR30255:SF2">
    <property type="entry name" value="SINGLE-STRANDED-DNA-SPECIFIC EXONUCLEASE RECJ"/>
    <property type="match status" value="1"/>
</dbReference>
<dbReference type="Gene3D" id="3.10.310.30">
    <property type="match status" value="1"/>
</dbReference>
<evidence type="ECO:0000256" key="5">
    <source>
        <dbReference type="ARBA" id="ARBA00022839"/>
    </source>
</evidence>
<dbReference type="Proteomes" id="UP000287410">
    <property type="component" value="Unassembled WGS sequence"/>
</dbReference>
<gene>
    <name evidence="9" type="primary">recJ</name>
    <name evidence="9" type="ORF">CWE12_03265</name>
</gene>
<keyword evidence="5 9" id="KW-0269">Exonuclease</keyword>
<dbReference type="Pfam" id="PF17768">
    <property type="entry name" value="RecJ_OB"/>
    <property type="match status" value="1"/>
</dbReference>
<dbReference type="Pfam" id="PF02272">
    <property type="entry name" value="DHHA1"/>
    <property type="match status" value="1"/>
</dbReference>
<evidence type="ECO:0000256" key="1">
    <source>
        <dbReference type="ARBA" id="ARBA00005915"/>
    </source>
</evidence>
<comment type="similarity">
    <text evidence="1">Belongs to the RecJ family.</text>
</comment>
<sequence length="577" mass="62901">MSSLKTQRRAPVDDSHLPQHLSPVLRQLLAQRGVASEQELLLNAKGLLHFSALTDSERAAERIARAIAEQQGICIVGDFDADGATSTALLMLALPEFGAQKLHYLVPNRFTDGYGLTPKLVDAAHAEGSQLIITVDNGIAAHTGVERANELGMDVIITDHHLPGNSMPPAYAIVNPTRSDCAFASPNLAGVGVAFYLLLALRAWYRQQQHPAAGVNVAQWLDLVALGTVADVVSLDYNNRILVQQGLARIRAGQCRPGILALLKASGRDPAKLQATDLGFTVAPRINAAGRLDDIQIGIECLLSNDWQKVERLAGQLDGLNRERRQTEQGMREDAAAYLAELSFAEQKLPPVLSLHQSGWHQGVIGILAGRVKEQVYRPVIAFADADQGLLKGSARSVPGVHIRDLLERVYTLAPHTIQAFGGHAMAAGLTIEKIHYDEFVQVLQDVASDWIDDDILQQVLWSDGELTAAELSLSFAEQLAALGPWGQSFSEPVFDGVFRVAQQRIVGEKHLKLVVQPQFSNEGGSGQTVDAIAFNVDTTRWPDPQCNYLRLAYKLQLNEFRGKTSLQLLVEHLEAL</sequence>
<dbReference type="InterPro" id="IPR001667">
    <property type="entry name" value="DDH_dom"/>
</dbReference>
<keyword evidence="3" id="KW-0540">Nuclease</keyword>